<dbReference type="RefSeq" id="WP_209267435.1">
    <property type="nucleotide sequence ID" value="NZ_JAFFZN010000026.1"/>
</dbReference>
<dbReference type="PANTHER" id="PTHR47197:SF3">
    <property type="entry name" value="DIHYDRO-HEME D1 DEHYDROGENASE"/>
    <property type="match status" value="1"/>
</dbReference>
<dbReference type="Gene3D" id="2.60.40.10">
    <property type="entry name" value="Immunoglobulins"/>
    <property type="match status" value="2"/>
</dbReference>
<dbReference type="Pfam" id="PF00041">
    <property type="entry name" value="fn3"/>
    <property type="match status" value="1"/>
</dbReference>
<keyword evidence="1" id="KW-0378">Hydrolase</keyword>
<feature type="domain" description="Fibronectin type-III" evidence="4">
    <location>
        <begin position="612"/>
        <end position="701"/>
    </location>
</feature>
<gene>
    <name evidence="5" type="ORF">JW592_24725</name>
</gene>
<dbReference type="PROSITE" id="PS50853">
    <property type="entry name" value="FN3"/>
    <property type="match status" value="2"/>
</dbReference>
<keyword evidence="6" id="KW-1185">Reference proteome</keyword>
<evidence type="ECO:0000256" key="1">
    <source>
        <dbReference type="ARBA" id="ARBA00023295"/>
    </source>
</evidence>
<accession>A0ABS3WZV7</accession>
<evidence type="ECO:0000313" key="6">
    <source>
        <dbReference type="Proteomes" id="UP001518976"/>
    </source>
</evidence>
<feature type="domain" description="Fibronectin type-III" evidence="4">
    <location>
        <begin position="516"/>
        <end position="611"/>
    </location>
</feature>
<dbReference type="CDD" id="cd00063">
    <property type="entry name" value="FN3"/>
    <property type="match status" value="1"/>
</dbReference>
<dbReference type="SMART" id="SM00060">
    <property type="entry name" value="FN3"/>
    <property type="match status" value="2"/>
</dbReference>
<dbReference type="InterPro" id="IPR015943">
    <property type="entry name" value="WD40/YVTN_repeat-like_dom_sf"/>
</dbReference>
<feature type="compositionally biased region" description="Pro residues" evidence="3">
    <location>
        <begin position="446"/>
        <end position="459"/>
    </location>
</feature>
<dbReference type="Gene3D" id="2.130.10.10">
    <property type="entry name" value="YVTN repeat-like/Quinoprotein amine dehydrogenase"/>
    <property type="match status" value="1"/>
</dbReference>
<name>A0ABS3WZV7_9ACTN</name>
<dbReference type="EMBL" id="JAFFZN010000026">
    <property type="protein sequence ID" value="MBO8188652.1"/>
    <property type="molecule type" value="Genomic_DNA"/>
</dbReference>
<feature type="compositionally biased region" description="Basic and acidic residues" evidence="3">
    <location>
        <begin position="1"/>
        <end position="12"/>
    </location>
</feature>
<dbReference type="Proteomes" id="UP001518976">
    <property type="component" value="Unassembled WGS sequence"/>
</dbReference>
<dbReference type="InterPro" id="IPR036116">
    <property type="entry name" value="FN3_sf"/>
</dbReference>
<keyword evidence="2" id="KW-0624">Polysaccharide degradation</keyword>
<evidence type="ECO:0000259" key="4">
    <source>
        <dbReference type="PROSITE" id="PS50853"/>
    </source>
</evidence>
<keyword evidence="2" id="KW-0119">Carbohydrate metabolism</keyword>
<dbReference type="SUPFAM" id="SSF49265">
    <property type="entry name" value="Fibronectin type III"/>
    <property type="match status" value="1"/>
</dbReference>
<reference evidence="5 6" key="1">
    <citation type="submission" date="2021-02" db="EMBL/GenBank/DDBJ databases">
        <title>Streptomyces spirodelae sp. nov., isolated from duckweed.</title>
        <authorList>
            <person name="Saimee Y."/>
            <person name="Duangmal K."/>
        </authorList>
    </citation>
    <scope>NUCLEOTIDE SEQUENCE [LARGE SCALE GENOMIC DNA]</scope>
    <source>
        <strain evidence="5 6">DW4-2</strain>
    </source>
</reference>
<evidence type="ECO:0000256" key="3">
    <source>
        <dbReference type="SAM" id="MobiDB-lite"/>
    </source>
</evidence>
<evidence type="ECO:0000256" key="2">
    <source>
        <dbReference type="ARBA" id="ARBA00023326"/>
    </source>
</evidence>
<comment type="caution">
    <text evidence="5">The sequence shown here is derived from an EMBL/GenBank/DDBJ whole genome shotgun (WGS) entry which is preliminary data.</text>
</comment>
<dbReference type="SUPFAM" id="SSF63825">
    <property type="entry name" value="YWTD domain"/>
    <property type="match status" value="1"/>
</dbReference>
<proteinExistence type="predicted"/>
<feature type="compositionally biased region" description="Basic and acidic residues" evidence="3">
    <location>
        <begin position="477"/>
        <end position="490"/>
    </location>
</feature>
<feature type="region of interest" description="Disordered" evidence="3">
    <location>
        <begin position="1"/>
        <end position="36"/>
    </location>
</feature>
<organism evidence="5 6">
    <name type="scientific">Streptomyces spirodelae</name>
    <dbReference type="NCBI Taxonomy" id="2812904"/>
    <lineage>
        <taxon>Bacteria</taxon>
        <taxon>Bacillati</taxon>
        <taxon>Actinomycetota</taxon>
        <taxon>Actinomycetes</taxon>
        <taxon>Kitasatosporales</taxon>
        <taxon>Streptomycetaceae</taxon>
        <taxon>Streptomyces</taxon>
    </lineage>
</organism>
<keyword evidence="1" id="KW-0326">Glycosidase</keyword>
<dbReference type="InterPro" id="IPR051200">
    <property type="entry name" value="Host-pathogen_enzymatic-act"/>
</dbReference>
<dbReference type="PANTHER" id="PTHR47197">
    <property type="entry name" value="PROTEIN NIRF"/>
    <property type="match status" value="1"/>
</dbReference>
<feature type="region of interest" description="Disordered" evidence="3">
    <location>
        <begin position="706"/>
        <end position="732"/>
    </location>
</feature>
<evidence type="ECO:0000313" key="5">
    <source>
        <dbReference type="EMBL" id="MBO8188652.1"/>
    </source>
</evidence>
<feature type="region of interest" description="Disordered" evidence="3">
    <location>
        <begin position="593"/>
        <end position="613"/>
    </location>
</feature>
<protein>
    <recommendedName>
        <fullName evidence="4">Fibronectin type-III domain-containing protein</fullName>
    </recommendedName>
</protein>
<dbReference type="InterPro" id="IPR003961">
    <property type="entry name" value="FN3_dom"/>
</dbReference>
<feature type="compositionally biased region" description="Basic and acidic residues" evidence="3">
    <location>
        <begin position="20"/>
        <end position="33"/>
    </location>
</feature>
<feature type="region of interest" description="Disordered" evidence="3">
    <location>
        <begin position="419"/>
        <end position="563"/>
    </location>
</feature>
<sequence>MPDARGSSEEGRTPGLRPRRLVDETEETGREPGRSGVAALKARCARLARAAWATVRPNRRRATGYIALCSVSALVGTSVVVGTGKAGAVPDLADIGAWLTSSRTGEAAHANGLTGDVDGKVKLPGMDGHPVSISQDGKTVLVLDEKTGKLVRIDPSQLTVEGSSRYGAGLQLVSGGKYAYLVDPVKARVQRIDPVRTTPIGAPVDLGSGPLGKAVADPKGTLWVPVPGKGKVVPFPRGKKAAGIKVAAGSSKPATLLMTLADGRPVVTDTKGGTVTLLKRTGRGMRFKLPSNIAKAPTGSVLVPAATAGDVVPVLARKSGRMALVNTRTGSLLTAALGASDHQYGTPQVLGSKVYVPDQSNGTLKVYDTEAAAITKPVKVTGDPGKLSLFVRDGLLWVNDADNATAVVINSAGHVNRVHKYDTDAPSGRKPGQKDRTGDNGKRDPAPGPDAPDPLPEGPSGPGRNDRPSRPDAPAGKPDRDGDGPDKPAQDPEPGPGKPDPKKPDPTGPDEEEPAKPQPPGVPQAESGPGTIRVSFAPSSGVKPTGYRLKGAPPGAEVKPARIGPGGPFTFEIEGGSCDRQYSFTVEAEFSDGQKATSGRSGPARPCVAPGQPQNVKYDFPQGGKGIDLTWQAPANAGKGTTYDVTGAGAGNDKRNLTGTEASLRGLENFRTYTLTIAAKNAAGSGGSVVQRVNLSNTKTIRVEDNVDDGDDVGVRSQPSTTAGTRKGKIPAGQTPQLKVVCQVRGTMETHDTYGWKSNVWDRIEWEGGTAYISDLWVGTSNHKKGDYSPEVWPCN</sequence>
<dbReference type="InterPro" id="IPR013783">
    <property type="entry name" value="Ig-like_fold"/>
</dbReference>
<feature type="compositionally biased region" description="Basic and acidic residues" evidence="3">
    <location>
        <begin position="432"/>
        <end position="445"/>
    </location>
</feature>